<keyword evidence="1 2" id="KW-0238">DNA-binding</keyword>
<dbReference type="SUPFAM" id="SSF46689">
    <property type="entry name" value="Homeodomain-like"/>
    <property type="match status" value="1"/>
</dbReference>
<dbReference type="RefSeq" id="WP_129118499.1">
    <property type="nucleotide sequence ID" value="NZ_BSUI01000008.1"/>
</dbReference>
<dbReference type="InterPro" id="IPR039536">
    <property type="entry name" value="TetR_C_Proteobacteria"/>
</dbReference>
<evidence type="ECO:0000313" key="6">
    <source>
        <dbReference type="Proteomes" id="UP000308000"/>
    </source>
</evidence>
<dbReference type="Pfam" id="PF00440">
    <property type="entry name" value="TetR_N"/>
    <property type="match status" value="1"/>
</dbReference>
<dbReference type="PRINTS" id="PR00455">
    <property type="entry name" value="HTHTETR"/>
</dbReference>
<reference evidence="5 6" key="1">
    <citation type="submission" date="2019-04" db="EMBL/GenBank/DDBJ databases">
        <title>Deinococcus metalilatus MA1002 mutant No.5.</title>
        <authorList>
            <person name="Park W."/>
            <person name="Park C."/>
        </authorList>
    </citation>
    <scope>NUCLEOTIDE SEQUENCE [LARGE SCALE GENOMIC DNA]</scope>
    <source>
        <strain evidence="5 6">MA1002-m5</strain>
    </source>
</reference>
<dbReference type="Gene3D" id="1.10.357.10">
    <property type="entry name" value="Tetracycline Repressor, domain 2"/>
    <property type="match status" value="1"/>
</dbReference>
<dbReference type="AlphaFoldDB" id="A0AAJ5F3C5"/>
<dbReference type="SUPFAM" id="SSF48498">
    <property type="entry name" value="Tetracyclin repressor-like, C-terminal domain"/>
    <property type="match status" value="1"/>
</dbReference>
<feature type="DNA-binding region" description="H-T-H motif" evidence="2">
    <location>
        <begin position="34"/>
        <end position="53"/>
    </location>
</feature>
<dbReference type="EMBL" id="VBRC01000008">
    <property type="protein sequence ID" value="TLK25770.1"/>
    <property type="molecule type" value="Genomic_DNA"/>
</dbReference>
<dbReference type="Proteomes" id="UP000536909">
    <property type="component" value="Unassembled WGS sequence"/>
</dbReference>
<protein>
    <submittedName>
        <fullName evidence="4 5">AcrR family transcriptional regulator</fullName>
    </submittedName>
</protein>
<keyword evidence="7" id="KW-1185">Reference proteome</keyword>
<dbReference type="Pfam" id="PF14246">
    <property type="entry name" value="TetR_C_7"/>
    <property type="match status" value="1"/>
</dbReference>
<name>A0AAJ5F3C5_9DEIO</name>
<dbReference type="EMBL" id="JACHFV010000009">
    <property type="protein sequence ID" value="MBB5295899.1"/>
    <property type="molecule type" value="Genomic_DNA"/>
</dbReference>
<organism evidence="5 6">
    <name type="scientific">Deinococcus metallilatus</name>
    <dbReference type="NCBI Taxonomy" id="1211322"/>
    <lineage>
        <taxon>Bacteria</taxon>
        <taxon>Thermotogati</taxon>
        <taxon>Deinococcota</taxon>
        <taxon>Deinococci</taxon>
        <taxon>Deinococcales</taxon>
        <taxon>Deinococcaceae</taxon>
        <taxon>Deinococcus</taxon>
    </lineage>
</organism>
<evidence type="ECO:0000256" key="1">
    <source>
        <dbReference type="ARBA" id="ARBA00023125"/>
    </source>
</evidence>
<evidence type="ECO:0000313" key="5">
    <source>
        <dbReference type="EMBL" id="TLK25770.1"/>
    </source>
</evidence>
<proteinExistence type="predicted"/>
<dbReference type="Proteomes" id="UP000308000">
    <property type="component" value="Unassembled WGS sequence"/>
</dbReference>
<reference evidence="4 7" key="2">
    <citation type="submission" date="2020-08" db="EMBL/GenBank/DDBJ databases">
        <title>Genomic Encyclopedia of Type Strains, Phase IV (KMG-IV): sequencing the most valuable type-strain genomes for metagenomic binning, comparative biology and taxonomic classification.</title>
        <authorList>
            <person name="Goeker M."/>
        </authorList>
    </citation>
    <scope>NUCLEOTIDE SEQUENCE [LARGE SCALE GENOMIC DNA]</scope>
    <source>
        <strain evidence="4 7">DSM 105434</strain>
    </source>
</reference>
<evidence type="ECO:0000259" key="3">
    <source>
        <dbReference type="PROSITE" id="PS50977"/>
    </source>
</evidence>
<accession>A0AAJ5F3C5</accession>
<dbReference type="InterPro" id="IPR036271">
    <property type="entry name" value="Tet_transcr_reg_TetR-rel_C_sf"/>
</dbReference>
<evidence type="ECO:0000313" key="4">
    <source>
        <dbReference type="EMBL" id="MBB5295899.1"/>
    </source>
</evidence>
<dbReference type="InterPro" id="IPR009057">
    <property type="entry name" value="Homeodomain-like_sf"/>
</dbReference>
<dbReference type="GO" id="GO:0003700">
    <property type="term" value="F:DNA-binding transcription factor activity"/>
    <property type="evidence" value="ECO:0007669"/>
    <property type="project" value="TreeGrafter"/>
</dbReference>
<sequence>MMPRPAPHRADTKSRVIRQAARTLFLAQGFAATTLDQVAAQAGVSKATIYARYRQKEEILGDVLTDLLEEWEAPQVQLPEMRSLAELRSALLTLASQNTRHLMQPDVLRLVRMLIAEMNTQPELGELFVQAVPQPLLAQTAALLQRAETAGLLRLPDPHLAARSFVGPLMSFVVLNGLLARQPQPPSTGQLGVMVDLCLHGLLHFGEDRS</sequence>
<dbReference type="InterPro" id="IPR001647">
    <property type="entry name" value="HTH_TetR"/>
</dbReference>
<dbReference type="PANTHER" id="PTHR30055:SF146">
    <property type="entry name" value="HTH-TYPE TRANSCRIPTIONAL DUAL REGULATOR CECR"/>
    <property type="match status" value="1"/>
</dbReference>
<dbReference type="GO" id="GO:0000976">
    <property type="term" value="F:transcription cis-regulatory region binding"/>
    <property type="evidence" value="ECO:0007669"/>
    <property type="project" value="TreeGrafter"/>
</dbReference>
<evidence type="ECO:0000256" key="2">
    <source>
        <dbReference type="PROSITE-ProRule" id="PRU00335"/>
    </source>
</evidence>
<dbReference type="InterPro" id="IPR050109">
    <property type="entry name" value="HTH-type_TetR-like_transc_reg"/>
</dbReference>
<feature type="domain" description="HTH tetR-type" evidence="3">
    <location>
        <begin position="11"/>
        <end position="71"/>
    </location>
</feature>
<dbReference type="PANTHER" id="PTHR30055">
    <property type="entry name" value="HTH-TYPE TRANSCRIPTIONAL REGULATOR RUTR"/>
    <property type="match status" value="1"/>
</dbReference>
<gene>
    <name evidence="5" type="ORF">FCS05_12045</name>
    <name evidence="4" type="ORF">HNQ10_002738</name>
</gene>
<evidence type="ECO:0000313" key="7">
    <source>
        <dbReference type="Proteomes" id="UP000536909"/>
    </source>
</evidence>
<dbReference type="PROSITE" id="PS50977">
    <property type="entry name" value="HTH_TETR_2"/>
    <property type="match status" value="1"/>
</dbReference>
<comment type="caution">
    <text evidence="5">The sequence shown here is derived from an EMBL/GenBank/DDBJ whole genome shotgun (WGS) entry which is preliminary data.</text>
</comment>